<accession>A0A1W5CX73</accession>
<proteinExistence type="predicted"/>
<evidence type="ECO:0000313" key="1">
    <source>
        <dbReference type="EMBL" id="SLM35477.1"/>
    </source>
</evidence>
<dbReference type="EMBL" id="FWEW01000731">
    <property type="protein sequence ID" value="SLM35477.1"/>
    <property type="molecule type" value="Genomic_DNA"/>
</dbReference>
<name>A0A1W5CX73_9LECA</name>
<protein>
    <submittedName>
        <fullName evidence="1">Uncharacterized protein</fullName>
    </submittedName>
</protein>
<dbReference type="AlphaFoldDB" id="A0A1W5CX73"/>
<reference evidence="2" key="1">
    <citation type="submission" date="2017-03" db="EMBL/GenBank/DDBJ databases">
        <authorList>
            <person name="Sharma R."/>
            <person name="Thines M."/>
        </authorList>
    </citation>
    <scope>NUCLEOTIDE SEQUENCE [LARGE SCALE GENOMIC DNA]</scope>
</reference>
<evidence type="ECO:0000313" key="2">
    <source>
        <dbReference type="Proteomes" id="UP000192927"/>
    </source>
</evidence>
<keyword evidence="2" id="KW-1185">Reference proteome</keyword>
<dbReference type="Proteomes" id="UP000192927">
    <property type="component" value="Unassembled WGS sequence"/>
</dbReference>
<sequence length="173" mass="20739">MAAAIGPIGPKWNEHPRLAWIWPSDKKQKGKWPYFRTGRIKDLLTCKGPDIYVGDRRSTAPHRPHWSNWREFDNLGYFTRDEGVPDWIGNMHPDMVYDFRTRKYKKAARPWHWSDAKWGPNGQQWYRRAAWGEEIAEGYPDIEYEGDNPYINRFDYPFHGESAWANWVPWQDR</sequence>
<organism evidence="1 2">
    <name type="scientific">Lasallia pustulata</name>
    <dbReference type="NCBI Taxonomy" id="136370"/>
    <lineage>
        <taxon>Eukaryota</taxon>
        <taxon>Fungi</taxon>
        <taxon>Dikarya</taxon>
        <taxon>Ascomycota</taxon>
        <taxon>Pezizomycotina</taxon>
        <taxon>Lecanoromycetes</taxon>
        <taxon>OSLEUM clade</taxon>
        <taxon>Umbilicariomycetidae</taxon>
        <taxon>Umbilicariales</taxon>
        <taxon>Umbilicariaceae</taxon>
        <taxon>Lasallia</taxon>
    </lineage>
</organism>